<dbReference type="InterPro" id="IPR041577">
    <property type="entry name" value="RT_RNaseH_2"/>
</dbReference>
<dbReference type="STRING" id="8078.ENSFHEP00000008656"/>
<accession>A0A3Q2P862</accession>
<dbReference type="InterPro" id="IPR043502">
    <property type="entry name" value="DNA/RNA_pol_sf"/>
</dbReference>
<name>A0A3Q2P862_FUNHE</name>
<reference evidence="2" key="2">
    <citation type="submission" date="2025-09" db="UniProtKB">
        <authorList>
            <consortium name="Ensembl"/>
        </authorList>
    </citation>
    <scope>IDENTIFICATION</scope>
</reference>
<organism evidence="2 3">
    <name type="scientific">Fundulus heteroclitus</name>
    <name type="common">Killifish</name>
    <name type="synonym">Mummichog</name>
    <dbReference type="NCBI Taxonomy" id="8078"/>
    <lineage>
        <taxon>Eukaryota</taxon>
        <taxon>Metazoa</taxon>
        <taxon>Chordata</taxon>
        <taxon>Craniata</taxon>
        <taxon>Vertebrata</taxon>
        <taxon>Euteleostomi</taxon>
        <taxon>Actinopterygii</taxon>
        <taxon>Neopterygii</taxon>
        <taxon>Teleostei</taxon>
        <taxon>Neoteleostei</taxon>
        <taxon>Acanthomorphata</taxon>
        <taxon>Ovalentaria</taxon>
        <taxon>Atherinomorphae</taxon>
        <taxon>Cyprinodontiformes</taxon>
        <taxon>Fundulidae</taxon>
        <taxon>Fundulus</taxon>
    </lineage>
</organism>
<dbReference type="Gene3D" id="3.10.20.370">
    <property type="match status" value="1"/>
</dbReference>
<feature type="domain" description="Reverse transcriptase/retrotransposon-derived protein RNase H-like" evidence="1">
    <location>
        <begin position="37"/>
        <end position="120"/>
    </location>
</feature>
<evidence type="ECO:0000313" key="3">
    <source>
        <dbReference type="Proteomes" id="UP000265000"/>
    </source>
</evidence>
<dbReference type="AlphaFoldDB" id="A0A3Q2P862"/>
<dbReference type="SUPFAM" id="SSF56672">
    <property type="entry name" value="DNA/RNA polymerases"/>
    <property type="match status" value="1"/>
</dbReference>
<dbReference type="Proteomes" id="UP000265000">
    <property type="component" value="Unplaced"/>
</dbReference>
<sequence>MANYSKNYVPEYTELVAPMQKLLTATGHDHLAAPLLWMDEAEQAFILLKQHLNEASELASPDLTKMFELDVKEENVFVSSVLWQPGSMGRRVLCYYSTKLEPVEKGHPTCTRALCAIAKLARGTALLLILLTWGRRAG</sequence>
<evidence type="ECO:0000259" key="1">
    <source>
        <dbReference type="Pfam" id="PF17919"/>
    </source>
</evidence>
<proteinExistence type="predicted"/>
<dbReference type="Pfam" id="PF17919">
    <property type="entry name" value="RT_RNaseH_2"/>
    <property type="match status" value="1"/>
</dbReference>
<dbReference type="PANTHER" id="PTHR33064:SF37">
    <property type="entry name" value="RIBONUCLEASE H"/>
    <property type="match status" value="1"/>
</dbReference>
<reference evidence="2" key="1">
    <citation type="submission" date="2025-08" db="UniProtKB">
        <authorList>
            <consortium name="Ensembl"/>
        </authorList>
    </citation>
    <scope>IDENTIFICATION</scope>
</reference>
<dbReference type="GeneTree" id="ENSGT00940000178873"/>
<protein>
    <recommendedName>
        <fullName evidence="1">Reverse transcriptase/retrotransposon-derived protein RNase H-like domain-containing protein</fullName>
    </recommendedName>
</protein>
<dbReference type="InterPro" id="IPR051320">
    <property type="entry name" value="Viral_Replic_Matur_Polypro"/>
</dbReference>
<dbReference type="InterPro" id="IPR043128">
    <property type="entry name" value="Rev_trsase/Diguanyl_cyclase"/>
</dbReference>
<dbReference type="Ensembl" id="ENSFHET00000001764.1">
    <property type="protein sequence ID" value="ENSFHEP00000008656.1"/>
    <property type="gene ID" value="ENSFHEG00000009863.1"/>
</dbReference>
<dbReference type="PANTHER" id="PTHR33064">
    <property type="entry name" value="POL PROTEIN"/>
    <property type="match status" value="1"/>
</dbReference>
<keyword evidence="3" id="KW-1185">Reference proteome</keyword>
<dbReference type="Gene3D" id="3.30.70.270">
    <property type="match status" value="1"/>
</dbReference>
<evidence type="ECO:0000313" key="2">
    <source>
        <dbReference type="Ensembl" id="ENSFHEP00000008656.1"/>
    </source>
</evidence>